<feature type="transmembrane region" description="Helical" evidence="7">
    <location>
        <begin position="329"/>
        <end position="353"/>
    </location>
</feature>
<gene>
    <name evidence="8" type="ORF">ACFP0N_12635</name>
</gene>
<evidence type="ECO:0000256" key="4">
    <source>
        <dbReference type="ARBA" id="ARBA00022989"/>
    </source>
</evidence>
<comment type="subcellular location">
    <subcellularLocation>
        <location evidence="1">Membrane</location>
        <topology evidence="1">Multi-pass membrane protein</topology>
    </subcellularLocation>
</comment>
<dbReference type="Gene3D" id="1.20.1740.10">
    <property type="entry name" value="Amino acid/polyamine transporter I"/>
    <property type="match status" value="1"/>
</dbReference>
<proteinExistence type="predicted"/>
<dbReference type="PANTHER" id="PTHR45649:SF26">
    <property type="entry name" value="OS04G0435100 PROTEIN"/>
    <property type="match status" value="1"/>
</dbReference>
<protein>
    <submittedName>
        <fullName evidence="8">APC family permease</fullName>
    </submittedName>
</protein>
<dbReference type="InterPro" id="IPR002293">
    <property type="entry name" value="AA/rel_permease1"/>
</dbReference>
<feature type="region of interest" description="Disordered" evidence="6">
    <location>
        <begin position="508"/>
        <end position="527"/>
    </location>
</feature>
<feature type="compositionally biased region" description="Low complexity" evidence="6">
    <location>
        <begin position="1"/>
        <end position="11"/>
    </location>
</feature>
<evidence type="ECO:0000256" key="1">
    <source>
        <dbReference type="ARBA" id="ARBA00004141"/>
    </source>
</evidence>
<comment type="caution">
    <text evidence="8">The sequence shown here is derived from an EMBL/GenBank/DDBJ whole genome shotgun (WGS) entry which is preliminary data.</text>
</comment>
<feature type="transmembrane region" description="Helical" evidence="7">
    <location>
        <begin position="374"/>
        <end position="395"/>
    </location>
</feature>
<dbReference type="EMBL" id="JBHSOD010000012">
    <property type="protein sequence ID" value="MFC5885815.1"/>
    <property type="molecule type" value="Genomic_DNA"/>
</dbReference>
<feature type="transmembrane region" description="Helical" evidence="7">
    <location>
        <begin position="127"/>
        <end position="151"/>
    </location>
</feature>
<evidence type="ECO:0000313" key="9">
    <source>
        <dbReference type="Proteomes" id="UP001596067"/>
    </source>
</evidence>
<feature type="transmembrane region" description="Helical" evidence="7">
    <location>
        <begin position="52"/>
        <end position="72"/>
    </location>
</feature>
<name>A0ABW1EVC7_9ACTN</name>
<feature type="transmembrane region" description="Helical" evidence="7">
    <location>
        <begin position="437"/>
        <end position="456"/>
    </location>
</feature>
<accession>A0ABW1EVC7</accession>
<keyword evidence="5 7" id="KW-0472">Membrane</keyword>
<keyword evidence="4 7" id="KW-1133">Transmembrane helix</keyword>
<keyword evidence="2" id="KW-0813">Transport</keyword>
<feature type="transmembrane region" description="Helical" evidence="7">
    <location>
        <begin position="476"/>
        <end position="498"/>
    </location>
</feature>
<reference evidence="9" key="1">
    <citation type="journal article" date="2019" name="Int. J. Syst. Evol. Microbiol.">
        <title>The Global Catalogue of Microorganisms (GCM) 10K type strain sequencing project: providing services to taxonomists for standard genome sequencing and annotation.</title>
        <authorList>
            <consortium name="The Broad Institute Genomics Platform"/>
            <consortium name="The Broad Institute Genome Sequencing Center for Infectious Disease"/>
            <person name="Wu L."/>
            <person name="Ma J."/>
        </authorList>
    </citation>
    <scope>NUCLEOTIDE SEQUENCE [LARGE SCALE GENOMIC DNA]</scope>
    <source>
        <strain evidence="9">CGMCC 4.1469</strain>
    </source>
</reference>
<feature type="transmembrane region" description="Helical" evidence="7">
    <location>
        <begin position="275"/>
        <end position="294"/>
    </location>
</feature>
<evidence type="ECO:0000256" key="5">
    <source>
        <dbReference type="ARBA" id="ARBA00023136"/>
    </source>
</evidence>
<evidence type="ECO:0000256" key="3">
    <source>
        <dbReference type="ARBA" id="ARBA00022692"/>
    </source>
</evidence>
<keyword evidence="3 7" id="KW-0812">Transmembrane</keyword>
<evidence type="ECO:0000256" key="2">
    <source>
        <dbReference type="ARBA" id="ARBA00022448"/>
    </source>
</evidence>
<dbReference type="Proteomes" id="UP001596067">
    <property type="component" value="Unassembled WGS sequence"/>
</dbReference>
<feature type="region of interest" description="Disordered" evidence="6">
    <location>
        <begin position="1"/>
        <end position="25"/>
    </location>
</feature>
<feature type="transmembrane region" description="Helical" evidence="7">
    <location>
        <begin position="84"/>
        <end position="106"/>
    </location>
</feature>
<dbReference type="Pfam" id="PF13520">
    <property type="entry name" value="AA_permease_2"/>
    <property type="match status" value="1"/>
</dbReference>
<feature type="transmembrane region" description="Helical" evidence="7">
    <location>
        <begin position="191"/>
        <end position="215"/>
    </location>
</feature>
<evidence type="ECO:0000313" key="8">
    <source>
        <dbReference type="EMBL" id="MFC5885815.1"/>
    </source>
</evidence>
<dbReference type="RefSeq" id="WP_313763088.1">
    <property type="nucleotide sequence ID" value="NZ_BAAAVH010000107.1"/>
</dbReference>
<feature type="compositionally biased region" description="Basic and acidic residues" evidence="6">
    <location>
        <begin position="508"/>
        <end position="518"/>
    </location>
</feature>
<organism evidence="8 9">
    <name type="scientific">Kitasatospora aburaviensis</name>
    <dbReference type="NCBI Taxonomy" id="67265"/>
    <lineage>
        <taxon>Bacteria</taxon>
        <taxon>Bacillati</taxon>
        <taxon>Actinomycetota</taxon>
        <taxon>Actinomycetes</taxon>
        <taxon>Kitasatosporales</taxon>
        <taxon>Streptomycetaceae</taxon>
        <taxon>Kitasatospora</taxon>
    </lineage>
</organism>
<feature type="transmembrane region" description="Helical" evidence="7">
    <location>
        <begin position="235"/>
        <end position="255"/>
    </location>
</feature>
<sequence>MTENPSRARTSPAPPATPAASPAAPAAAAPAADADRLAALGYRQELRRSLGVLGNISMGFAVVSPVVGLYAVSQVGLGVAGGAWVWALPVCLLGQLLVVAVYSELASQWPLAGGAYQWSRRLAGPTFAWLTGWLWQFAVMFANTTVAYLASPWFFALFGLTPTPAQLVLVSAAFMLFCALVNAYGINLLRWFVSLGIAAEAVASVLVGFALLLFFRAHGFGLLTDLLDAPATAGVSTGGAFLAVVAVGGWAFIGFDACVSTAEETKDAGRQVPRAMWWALLSVGAVVVLNAVSVELAHPDPAAVVRGEDLDPVTTAVTAGFGDWAAKPFVVVVLISFTACLMASQGGAARGLYSLARDGVFPFAAKVRKVNRHRAPIGGLVAATLVSAAALPLGLESTAMGSLITFGTAATFLPFFLLCLAALLARLRTGWRPCGPVSYGRVGTLVNALAVVWTGLEVVNICWPRTILAPPGAPWYQVWAALLGTGLVTLAGLGYLLVRRPQRLMRDDALGERERPGGPEEPAPAVL</sequence>
<keyword evidence="9" id="KW-1185">Reference proteome</keyword>
<evidence type="ECO:0000256" key="6">
    <source>
        <dbReference type="SAM" id="MobiDB-lite"/>
    </source>
</evidence>
<feature type="transmembrane region" description="Helical" evidence="7">
    <location>
        <begin position="401"/>
        <end position="425"/>
    </location>
</feature>
<dbReference type="PANTHER" id="PTHR45649">
    <property type="entry name" value="AMINO-ACID PERMEASE BAT1"/>
    <property type="match status" value="1"/>
</dbReference>
<dbReference type="PIRSF" id="PIRSF006060">
    <property type="entry name" value="AA_transporter"/>
    <property type="match status" value="1"/>
</dbReference>
<feature type="transmembrane region" description="Helical" evidence="7">
    <location>
        <begin position="163"/>
        <end position="184"/>
    </location>
</feature>
<evidence type="ECO:0000256" key="7">
    <source>
        <dbReference type="SAM" id="Phobius"/>
    </source>
</evidence>